<dbReference type="RefSeq" id="WP_133957689.1">
    <property type="nucleotide sequence ID" value="NZ_SORI01000009.1"/>
</dbReference>
<reference evidence="2 3" key="1">
    <citation type="submission" date="2019-03" db="EMBL/GenBank/DDBJ databases">
        <title>Genomic Encyclopedia of Type Strains, Phase IV (KMG-IV): sequencing the most valuable type-strain genomes for metagenomic binning, comparative biology and taxonomic classification.</title>
        <authorList>
            <person name="Goeker M."/>
        </authorList>
    </citation>
    <scope>NUCLEOTIDE SEQUENCE [LARGE SCALE GENOMIC DNA]</scope>
    <source>
        <strain evidence="2 3">DSM 25964</strain>
    </source>
</reference>
<keyword evidence="3" id="KW-1185">Reference proteome</keyword>
<feature type="transmembrane region" description="Helical" evidence="1">
    <location>
        <begin position="92"/>
        <end position="113"/>
    </location>
</feature>
<proteinExistence type="predicted"/>
<accession>A0A4R8M4Q5</accession>
<feature type="transmembrane region" description="Helical" evidence="1">
    <location>
        <begin position="68"/>
        <end position="85"/>
    </location>
</feature>
<keyword evidence="1" id="KW-1133">Transmembrane helix</keyword>
<dbReference type="AlphaFoldDB" id="A0A4R8M4Q5"/>
<dbReference type="Proteomes" id="UP000295066">
    <property type="component" value="Unassembled WGS sequence"/>
</dbReference>
<protein>
    <submittedName>
        <fullName evidence="2">Rod shape-determining protein MreD</fullName>
    </submittedName>
</protein>
<feature type="transmembrane region" description="Helical" evidence="1">
    <location>
        <begin position="125"/>
        <end position="145"/>
    </location>
</feature>
<evidence type="ECO:0000256" key="1">
    <source>
        <dbReference type="SAM" id="Phobius"/>
    </source>
</evidence>
<evidence type="ECO:0000313" key="2">
    <source>
        <dbReference type="EMBL" id="TDY60230.1"/>
    </source>
</evidence>
<name>A0A4R8M4Q5_9BACT</name>
<keyword evidence="1" id="KW-0812">Transmembrane</keyword>
<gene>
    <name evidence="2" type="ORF">C8D99_10986</name>
</gene>
<feature type="transmembrane region" description="Helical" evidence="1">
    <location>
        <begin position="12"/>
        <end position="33"/>
    </location>
</feature>
<sequence>MIYVISWYIQDFLWVLGTGRVIVPEIFLLVLVFLSLRHSSRGVEILWAGFVGGILWDLRWIGFPGLSSLFYAVTILMSRWAWFSLPVSGRTVPVFSAILWAAFFPISVVRIFMGGARGLGIFTTYFLQQSYLLPLVLFASLIYGWRLKNSDA</sequence>
<organism evidence="2 3">
    <name type="scientific">Aminivibrio pyruvatiphilus</name>
    <dbReference type="NCBI Taxonomy" id="1005740"/>
    <lineage>
        <taxon>Bacteria</taxon>
        <taxon>Thermotogati</taxon>
        <taxon>Synergistota</taxon>
        <taxon>Synergistia</taxon>
        <taxon>Synergistales</taxon>
        <taxon>Aminobacteriaceae</taxon>
        <taxon>Aminivibrio</taxon>
    </lineage>
</organism>
<dbReference type="OrthoDB" id="4653at2"/>
<dbReference type="EMBL" id="SORI01000009">
    <property type="protein sequence ID" value="TDY60230.1"/>
    <property type="molecule type" value="Genomic_DNA"/>
</dbReference>
<keyword evidence="1" id="KW-0472">Membrane</keyword>
<comment type="caution">
    <text evidence="2">The sequence shown here is derived from an EMBL/GenBank/DDBJ whole genome shotgun (WGS) entry which is preliminary data.</text>
</comment>
<evidence type="ECO:0000313" key="3">
    <source>
        <dbReference type="Proteomes" id="UP000295066"/>
    </source>
</evidence>